<comment type="caution">
    <text evidence="1">The sequence shown here is derived from an EMBL/GenBank/DDBJ whole genome shotgun (WGS) entry which is preliminary data.</text>
</comment>
<dbReference type="Proteomes" id="UP000325081">
    <property type="component" value="Unassembled WGS sequence"/>
</dbReference>
<dbReference type="AlphaFoldDB" id="A0A5A7P4E3"/>
<evidence type="ECO:0000313" key="2">
    <source>
        <dbReference type="Proteomes" id="UP000325081"/>
    </source>
</evidence>
<accession>A0A5A7P4E3</accession>
<name>A0A5A7P4E3_STRAF</name>
<dbReference type="EMBL" id="BKCP01002002">
    <property type="protein sequence ID" value="GER27622.1"/>
    <property type="molecule type" value="Genomic_DNA"/>
</dbReference>
<evidence type="ECO:0000313" key="1">
    <source>
        <dbReference type="EMBL" id="GER27622.1"/>
    </source>
</evidence>
<reference evidence="2" key="1">
    <citation type="journal article" date="2019" name="Curr. Biol.">
        <title>Genome Sequence of Striga asiatica Provides Insight into the Evolution of Plant Parasitism.</title>
        <authorList>
            <person name="Yoshida S."/>
            <person name="Kim S."/>
            <person name="Wafula E.K."/>
            <person name="Tanskanen J."/>
            <person name="Kim Y.M."/>
            <person name="Honaas L."/>
            <person name="Yang Z."/>
            <person name="Spallek T."/>
            <person name="Conn C.E."/>
            <person name="Ichihashi Y."/>
            <person name="Cheong K."/>
            <person name="Cui S."/>
            <person name="Der J.P."/>
            <person name="Gundlach H."/>
            <person name="Jiao Y."/>
            <person name="Hori C."/>
            <person name="Ishida J.K."/>
            <person name="Kasahara H."/>
            <person name="Kiba T."/>
            <person name="Kim M.S."/>
            <person name="Koo N."/>
            <person name="Laohavisit A."/>
            <person name="Lee Y.H."/>
            <person name="Lumba S."/>
            <person name="McCourt P."/>
            <person name="Mortimer J.C."/>
            <person name="Mutuku J.M."/>
            <person name="Nomura T."/>
            <person name="Sasaki-Sekimoto Y."/>
            <person name="Seto Y."/>
            <person name="Wang Y."/>
            <person name="Wakatake T."/>
            <person name="Sakakibara H."/>
            <person name="Demura T."/>
            <person name="Yamaguchi S."/>
            <person name="Yoneyama K."/>
            <person name="Manabe R.I."/>
            <person name="Nelson D.C."/>
            <person name="Schulman A.H."/>
            <person name="Timko M.P."/>
            <person name="dePamphilis C.W."/>
            <person name="Choi D."/>
            <person name="Shirasu K."/>
        </authorList>
    </citation>
    <scope>NUCLEOTIDE SEQUENCE [LARGE SCALE GENOMIC DNA]</scope>
    <source>
        <strain evidence="2">cv. UVA1</strain>
    </source>
</reference>
<protein>
    <submittedName>
        <fullName evidence="1">Biotin synthase</fullName>
    </submittedName>
</protein>
<organism evidence="1 2">
    <name type="scientific">Striga asiatica</name>
    <name type="common">Asiatic witchweed</name>
    <name type="synonym">Buchnera asiatica</name>
    <dbReference type="NCBI Taxonomy" id="4170"/>
    <lineage>
        <taxon>Eukaryota</taxon>
        <taxon>Viridiplantae</taxon>
        <taxon>Streptophyta</taxon>
        <taxon>Embryophyta</taxon>
        <taxon>Tracheophyta</taxon>
        <taxon>Spermatophyta</taxon>
        <taxon>Magnoliopsida</taxon>
        <taxon>eudicotyledons</taxon>
        <taxon>Gunneridae</taxon>
        <taxon>Pentapetalae</taxon>
        <taxon>asterids</taxon>
        <taxon>lamiids</taxon>
        <taxon>Lamiales</taxon>
        <taxon>Orobanchaceae</taxon>
        <taxon>Buchnereae</taxon>
        <taxon>Striga</taxon>
    </lineage>
</organism>
<proteinExistence type="predicted"/>
<gene>
    <name evidence="1" type="ORF">STAS_03337</name>
</gene>
<keyword evidence="2" id="KW-1185">Reference proteome</keyword>
<sequence length="161" mass="18669">MMKTVSIPYYNHLTDKFRSKFHKIMTVQTDPNVLDYLNNITVAIRITSTRQGENQCQLFTVLIKLLLFMLFLYIKQHQTRLGSIPNFPQISQQNLHVCTNFSNLWVPMAPTSKFMDSMAHLCPAQTRFLSNPNTIHFYSQGTTFIIVSKQAINIRSQNIPQ</sequence>